<sequence length="109" mass="11901">MSSSSTCTVGITTIQHEELEEISNESIGNGVFGNCFHKKFIRLGITVVEKQLTDSTADMLYKEAIFLPKLSHVCIPLLLGGATRQKANLPDNAICWGEQSVYNSVQVAI</sequence>
<comment type="caution">
    <text evidence="1">The sequence shown here is derived from an EMBL/GenBank/DDBJ whole genome shotgun (WGS) entry which is preliminary data.</text>
</comment>
<dbReference type="EMBL" id="CACRXK020005845">
    <property type="protein sequence ID" value="CAB4007599.1"/>
    <property type="molecule type" value="Genomic_DNA"/>
</dbReference>
<organism evidence="1 2">
    <name type="scientific">Paramuricea clavata</name>
    <name type="common">Red gorgonian</name>
    <name type="synonym">Violescent sea-whip</name>
    <dbReference type="NCBI Taxonomy" id="317549"/>
    <lineage>
        <taxon>Eukaryota</taxon>
        <taxon>Metazoa</taxon>
        <taxon>Cnidaria</taxon>
        <taxon>Anthozoa</taxon>
        <taxon>Octocorallia</taxon>
        <taxon>Malacalcyonacea</taxon>
        <taxon>Plexauridae</taxon>
        <taxon>Paramuricea</taxon>
    </lineage>
</organism>
<evidence type="ECO:0000313" key="1">
    <source>
        <dbReference type="EMBL" id="CAB4007599.1"/>
    </source>
</evidence>
<dbReference type="Proteomes" id="UP001152795">
    <property type="component" value="Unassembled WGS sequence"/>
</dbReference>
<accession>A0A6S7HSX3</accession>
<protein>
    <submittedName>
        <fullName evidence="1">Uncharacterized protein</fullName>
    </submittedName>
</protein>
<reference evidence="1" key="1">
    <citation type="submission" date="2020-04" db="EMBL/GenBank/DDBJ databases">
        <authorList>
            <person name="Alioto T."/>
            <person name="Alioto T."/>
            <person name="Gomez Garrido J."/>
        </authorList>
    </citation>
    <scope>NUCLEOTIDE SEQUENCE</scope>
    <source>
        <strain evidence="1">A484AB</strain>
    </source>
</reference>
<gene>
    <name evidence="1" type="ORF">PACLA_8A066542</name>
</gene>
<proteinExistence type="predicted"/>
<dbReference type="AlphaFoldDB" id="A0A6S7HSX3"/>
<evidence type="ECO:0000313" key="2">
    <source>
        <dbReference type="Proteomes" id="UP001152795"/>
    </source>
</evidence>
<keyword evidence="2" id="KW-1185">Reference proteome</keyword>
<name>A0A6S7HSX3_PARCT</name>